<organism evidence="2 3">
    <name type="scientific">Pleurodeles waltl</name>
    <name type="common">Iberian ribbed newt</name>
    <dbReference type="NCBI Taxonomy" id="8319"/>
    <lineage>
        <taxon>Eukaryota</taxon>
        <taxon>Metazoa</taxon>
        <taxon>Chordata</taxon>
        <taxon>Craniata</taxon>
        <taxon>Vertebrata</taxon>
        <taxon>Euteleostomi</taxon>
        <taxon>Amphibia</taxon>
        <taxon>Batrachia</taxon>
        <taxon>Caudata</taxon>
        <taxon>Salamandroidea</taxon>
        <taxon>Salamandridae</taxon>
        <taxon>Pleurodelinae</taxon>
        <taxon>Pleurodeles</taxon>
    </lineage>
</organism>
<evidence type="ECO:0000313" key="3">
    <source>
        <dbReference type="Proteomes" id="UP001066276"/>
    </source>
</evidence>
<keyword evidence="3" id="KW-1185">Reference proteome</keyword>
<sequence length="115" mass="12862">MALRPGLSSFKTPRADRTTQRPLAGSSLQAAPLRGTPCPARPAARRSRRPLSLFVFPLEAAHHRRKAVCSARHNLKSLLLCPHNPQSALRIFRSGFSLSETRYMRGALNTDMRWS</sequence>
<name>A0AAV7TTN4_PLEWA</name>
<dbReference type="Proteomes" id="UP001066276">
    <property type="component" value="Chromosome 3_2"/>
</dbReference>
<proteinExistence type="predicted"/>
<reference evidence="2" key="1">
    <citation type="journal article" date="2022" name="bioRxiv">
        <title>Sequencing and chromosome-scale assembly of the giantPleurodeles waltlgenome.</title>
        <authorList>
            <person name="Brown T."/>
            <person name="Elewa A."/>
            <person name="Iarovenko S."/>
            <person name="Subramanian E."/>
            <person name="Araus A.J."/>
            <person name="Petzold A."/>
            <person name="Susuki M."/>
            <person name="Suzuki K.-i.T."/>
            <person name="Hayashi T."/>
            <person name="Toyoda A."/>
            <person name="Oliveira C."/>
            <person name="Osipova E."/>
            <person name="Leigh N.D."/>
            <person name="Simon A."/>
            <person name="Yun M.H."/>
        </authorList>
    </citation>
    <scope>NUCLEOTIDE SEQUENCE</scope>
    <source>
        <strain evidence="2">20211129_DDA</strain>
        <tissue evidence="2">Liver</tissue>
    </source>
</reference>
<dbReference type="AlphaFoldDB" id="A0AAV7TTN4"/>
<comment type="caution">
    <text evidence="2">The sequence shown here is derived from an EMBL/GenBank/DDBJ whole genome shotgun (WGS) entry which is preliminary data.</text>
</comment>
<evidence type="ECO:0000256" key="1">
    <source>
        <dbReference type="SAM" id="MobiDB-lite"/>
    </source>
</evidence>
<feature type="region of interest" description="Disordered" evidence="1">
    <location>
        <begin position="1"/>
        <end position="47"/>
    </location>
</feature>
<gene>
    <name evidence="2" type="ORF">NDU88_004287</name>
</gene>
<protein>
    <submittedName>
        <fullName evidence="2">Uncharacterized protein</fullName>
    </submittedName>
</protein>
<evidence type="ECO:0000313" key="2">
    <source>
        <dbReference type="EMBL" id="KAJ1179048.1"/>
    </source>
</evidence>
<accession>A0AAV7TTN4</accession>
<dbReference type="EMBL" id="JANPWB010000006">
    <property type="protein sequence ID" value="KAJ1179048.1"/>
    <property type="molecule type" value="Genomic_DNA"/>
</dbReference>